<evidence type="ECO:0000256" key="1">
    <source>
        <dbReference type="SAM" id="MobiDB-lite"/>
    </source>
</evidence>
<dbReference type="Proteomes" id="UP000289220">
    <property type="component" value="Unassembled WGS sequence"/>
</dbReference>
<evidence type="ECO:0000313" key="2">
    <source>
        <dbReference type="EMBL" id="VDC49181.1"/>
    </source>
</evidence>
<reference evidence="2 3" key="1">
    <citation type="submission" date="2018-11" db="EMBL/GenBank/DDBJ databases">
        <authorList>
            <person name="Peiro R."/>
            <person name="Begona"/>
            <person name="Cbmso G."/>
            <person name="Lopez M."/>
            <person name="Gonzalez S."/>
            <person name="Sacristan E."/>
            <person name="Castillo E."/>
        </authorList>
    </citation>
    <scope>NUCLEOTIDE SEQUENCE [LARGE SCALE GENOMIC DNA]</scope>
    <source>
        <strain evidence="2">Brev_genome</strain>
    </source>
</reference>
<comment type="caution">
    <text evidence="2">The sequence shown here is derived from an EMBL/GenBank/DDBJ whole genome shotgun (WGS) entry which is preliminary data.</text>
</comment>
<gene>
    <name evidence="2" type="ORF">BREV_BREV_03494</name>
</gene>
<evidence type="ECO:0000313" key="3">
    <source>
        <dbReference type="Proteomes" id="UP000289220"/>
    </source>
</evidence>
<organism evidence="2 3">
    <name type="scientific">Brevundimonas mediterranea</name>
    <dbReference type="NCBI Taxonomy" id="74329"/>
    <lineage>
        <taxon>Bacteria</taxon>
        <taxon>Pseudomonadati</taxon>
        <taxon>Pseudomonadota</taxon>
        <taxon>Alphaproteobacteria</taxon>
        <taxon>Caulobacterales</taxon>
        <taxon>Caulobacteraceae</taxon>
        <taxon>Brevundimonas</taxon>
    </lineage>
</organism>
<accession>A0A7Z8Y216</accession>
<dbReference type="EMBL" id="UXHF01000151">
    <property type="protein sequence ID" value="VDC49181.1"/>
    <property type="molecule type" value="Genomic_DNA"/>
</dbReference>
<protein>
    <submittedName>
        <fullName evidence="2">Uncharacterized protein</fullName>
    </submittedName>
</protein>
<feature type="region of interest" description="Disordered" evidence="1">
    <location>
        <begin position="1"/>
        <end position="36"/>
    </location>
</feature>
<proteinExistence type="predicted"/>
<dbReference type="AlphaFoldDB" id="A0A7Z8Y216"/>
<keyword evidence="3" id="KW-1185">Reference proteome</keyword>
<name>A0A7Z8Y216_9CAUL</name>
<sequence length="36" mass="3984">MAKPNERTPPNRGSAAFELYDGYQYPPGQDPMASKV</sequence>